<feature type="transmembrane region" description="Helical" evidence="1">
    <location>
        <begin position="85"/>
        <end position="107"/>
    </location>
</feature>
<dbReference type="InterPro" id="IPR036938">
    <property type="entry name" value="PAP2/HPO_sf"/>
</dbReference>
<dbReference type="PANTHER" id="PTHR14969:SF13">
    <property type="entry name" value="AT30094P"/>
    <property type="match status" value="1"/>
</dbReference>
<feature type="domain" description="Phosphatidic acid phosphatase type 2/haloperoxidase" evidence="2">
    <location>
        <begin position="115"/>
        <end position="228"/>
    </location>
</feature>
<reference evidence="3 4" key="1">
    <citation type="submission" date="2023-06" db="EMBL/GenBank/DDBJ databases">
        <title>Cellulomonas sp. MW4 Whole genome sequence.</title>
        <authorList>
            <person name="Park S."/>
        </authorList>
    </citation>
    <scope>NUCLEOTIDE SEQUENCE [LARGE SCALE GENOMIC DNA]</scope>
    <source>
        <strain evidence="3 4">MW4</strain>
    </source>
</reference>
<protein>
    <submittedName>
        <fullName evidence="3">Phosphatase PAP2 family protein</fullName>
    </submittedName>
</protein>
<evidence type="ECO:0000259" key="2">
    <source>
        <dbReference type="SMART" id="SM00014"/>
    </source>
</evidence>
<dbReference type="PANTHER" id="PTHR14969">
    <property type="entry name" value="SPHINGOSINE-1-PHOSPHATE PHOSPHOHYDROLASE"/>
    <property type="match status" value="1"/>
</dbReference>
<evidence type="ECO:0000313" key="4">
    <source>
        <dbReference type="Proteomes" id="UP001529338"/>
    </source>
</evidence>
<keyword evidence="1" id="KW-1133">Transmembrane helix</keyword>
<feature type="transmembrane region" description="Helical" evidence="1">
    <location>
        <begin position="213"/>
        <end position="231"/>
    </location>
</feature>
<dbReference type="RefSeq" id="WP_289454292.1">
    <property type="nucleotide sequence ID" value="NZ_JAUCGQ010000001.1"/>
</dbReference>
<evidence type="ECO:0000313" key="3">
    <source>
        <dbReference type="EMBL" id="MDM7854519.1"/>
    </source>
</evidence>
<dbReference type="Gene3D" id="1.20.144.10">
    <property type="entry name" value="Phosphatidic acid phosphatase type 2/haloperoxidase"/>
    <property type="match status" value="1"/>
</dbReference>
<keyword evidence="1" id="KW-0812">Transmembrane</keyword>
<dbReference type="Proteomes" id="UP001529338">
    <property type="component" value="Unassembled WGS sequence"/>
</dbReference>
<organism evidence="3 4">
    <name type="scientific">Cellulomonas alba</name>
    <dbReference type="NCBI Taxonomy" id="3053467"/>
    <lineage>
        <taxon>Bacteria</taxon>
        <taxon>Bacillati</taxon>
        <taxon>Actinomycetota</taxon>
        <taxon>Actinomycetes</taxon>
        <taxon>Micrococcales</taxon>
        <taxon>Cellulomonadaceae</taxon>
        <taxon>Cellulomonas</taxon>
    </lineage>
</organism>
<keyword evidence="1" id="KW-0472">Membrane</keyword>
<accession>A0ABT7SG84</accession>
<gene>
    <name evidence="3" type="ORF">QRT04_06200</name>
</gene>
<feature type="transmembrane region" description="Helical" evidence="1">
    <location>
        <begin position="29"/>
        <end position="50"/>
    </location>
</feature>
<proteinExistence type="predicted"/>
<dbReference type="EMBL" id="JAUCGQ010000001">
    <property type="protein sequence ID" value="MDM7854519.1"/>
    <property type="molecule type" value="Genomic_DNA"/>
</dbReference>
<keyword evidence="4" id="KW-1185">Reference proteome</keyword>
<dbReference type="InterPro" id="IPR000326">
    <property type="entry name" value="PAP2/HPO"/>
</dbReference>
<feature type="transmembrane region" description="Helical" evidence="1">
    <location>
        <begin position="160"/>
        <end position="178"/>
    </location>
</feature>
<feature type="transmembrane region" description="Helical" evidence="1">
    <location>
        <begin position="114"/>
        <end position="132"/>
    </location>
</feature>
<dbReference type="SMART" id="SM00014">
    <property type="entry name" value="acidPPc"/>
    <property type="match status" value="1"/>
</dbReference>
<feature type="transmembrane region" description="Helical" evidence="1">
    <location>
        <begin position="185"/>
        <end position="207"/>
    </location>
</feature>
<sequence>MSRPVLRRPDASPRGLARPPLTPSRLRRLGGAVLTGVATGAAVVVIAVLVRGRWTPLASLDQHAVAAGSTFAAAHPALLRALVDWQWVFLPTHVVGLGVVGALVFWWRTGQATRAWWAIATMLAAWGLSNVVKELARRARPVIEQPVETARGYSFPSGHAANTAAVTTTLVVMVWPLLRSRASKVAAVAGAVVLTSLTSLDRVLLGVHFPTDVTAGVLFGVGFVLASALAYKHWRAPADPGASS</sequence>
<dbReference type="SUPFAM" id="SSF48317">
    <property type="entry name" value="Acid phosphatase/Vanadium-dependent haloperoxidase"/>
    <property type="match status" value="1"/>
</dbReference>
<dbReference type="Pfam" id="PF01569">
    <property type="entry name" value="PAP2"/>
    <property type="match status" value="1"/>
</dbReference>
<comment type="caution">
    <text evidence="3">The sequence shown here is derived from an EMBL/GenBank/DDBJ whole genome shotgun (WGS) entry which is preliminary data.</text>
</comment>
<name>A0ABT7SG84_9CELL</name>
<evidence type="ECO:0000256" key="1">
    <source>
        <dbReference type="SAM" id="Phobius"/>
    </source>
</evidence>